<protein>
    <submittedName>
        <fullName evidence="3">Endonuclease/exonuclease/phosphatase</fullName>
    </submittedName>
</protein>
<accession>A0A9P5YAN5</accession>
<evidence type="ECO:0000313" key="4">
    <source>
        <dbReference type="Proteomes" id="UP000807353"/>
    </source>
</evidence>
<dbReference type="PANTHER" id="PTHR11200:SF275">
    <property type="entry name" value="LD06095P"/>
    <property type="match status" value="1"/>
</dbReference>
<dbReference type="SUPFAM" id="SSF56219">
    <property type="entry name" value="DNase I-like"/>
    <property type="match status" value="1"/>
</dbReference>
<feature type="region of interest" description="Disordered" evidence="1">
    <location>
        <begin position="535"/>
        <end position="561"/>
    </location>
</feature>
<dbReference type="SMART" id="SM00128">
    <property type="entry name" value="IPPc"/>
    <property type="match status" value="1"/>
</dbReference>
<feature type="region of interest" description="Disordered" evidence="1">
    <location>
        <begin position="741"/>
        <end position="773"/>
    </location>
</feature>
<feature type="compositionally biased region" description="Acidic residues" evidence="1">
    <location>
        <begin position="452"/>
        <end position="468"/>
    </location>
</feature>
<feature type="compositionally biased region" description="Basic residues" evidence="1">
    <location>
        <begin position="1"/>
        <end position="12"/>
    </location>
</feature>
<dbReference type="GO" id="GO:0046856">
    <property type="term" value="P:phosphatidylinositol dephosphorylation"/>
    <property type="evidence" value="ECO:0007669"/>
    <property type="project" value="InterPro"/>
</dbReference>
<keyword evidence="3" id="KW-0255">Endonuclease</keyword>
<organism evidence="3 4">
    <name type="scientific">Collybia nuda</name>
    <dbReference type="NCBI Taxonomy" id="64659"/>
    <lineage>
        <taxon>Eukaryota</taxon>
        <taxon>Fungi</taxon>
        <taxon>Dikarya</taxon>
        <taxon>Basidiomycota</taxon>
        <taxon>Agaricomycotina</taxon>
        <taxon>Agaricomycetes</taxon>
        <taxon>Agaricomycetidae</taxon>
        <taxon>Agaricales</taxon>
        <taxon>Tricholomatineae</taxon>
        <taxon>Clitocybaceae</taxon>
        <taxon>Collybia</taxon>
    </lineage>
</organism>
<dbReference type="OrthoDB" id="405996at2759"/>
<comment type="caution">
    <text evidence="3">The sequence shown here is derived from an EMBL/GenBank/DDBJ whole genome shotgun (WGS) entry which is preliminary data.</text>
</comment>
<dbReference type="InterPro" id="IPR036691">
    <property type="entry name" value="Endo/exonu/phosph_ase_sf"/>
</dbReference>
<gene>
    <name evidence="3" type="ORF">BDZ94DRAFT_1250955</name>
</gene>
<sequence length="878" mass="97039">MTTNTHLKRNQRPRATTLSAQTSTRQGQQNVFARLQGLFPTTPSQAGPTNLPRSVQREGTLPPPAAPKVLKVRILTWNMHDSVPKGDLEELLGKVPLWTASNTTQSGAFPNLSIDGTHPYHLVVIAGQECPSLSGIPMGLGAGFKLIDKDRDKDKDRERDREKDREYDKPRSRHKDKDDHGKSREDPSHDGPSGWTSMIEDWLCHGSGAGFRTNSPTVADVGFPKPLSPRLTKEPRKGPYQLLIKERMMGIYLAIYIHRDLRPLVRGTSRSAVTAGLIGGRVGNKGGVGITINIDGTTLLFLNAHLAAHEGKVHHRLANLAKIKAELSVDDFLENDDPRVMAEDLTDKFDYTFICGDLNFRLDISRLHADWLMSRKEYAQALAFDQLKRLMENGEAFVGFQEGPIDFPPTFKYDVLRTIKGTKRRKSKVDRRKHLEDKSSRLTEVEEKELAELENEDAEEEGEREGEEAASMGSSIWTSIHSKTGTEHGVDDDDDDYFHASPSMQTMSTSASKISLAAAAAAHKAKAKWLSLLSPSSVAPPTKSPRVKQNEPRVKKSHSIASSVDAIPRELLVPTQAGRALSLDAVDRTLQPPPPMILVSSTKSTVPSDGEDDDEDRGVYDSSHKRRVPSWCDRILWKSTVIPDPEPEEEEAFEPLQRPRNRVGQFFANALSFRPLSARARKDSIASTATTSTYATATSQEESPSSTPAMLDSSGPISRFIQPPERLDKFPYSRSIENLPIKSSTKASTRDVDIGRRRSNSVTSSSKPPPLNLETTRRATASAALPSAPMISPIPSKDHTPTSSFRWRFLPSFLSHTSSVTQSSTSIDPVASADIPPILPRKGDIACLAYNTLDDRGMRRLEGRSDHRPVIGSYAIYL</sequence>
<feature type="compositionally biased region" description="Polar residues" evidence="1">
    <location>
        <begin position="13"/>
        <end position="26"/>
    </location>
</feature>
<feature type="region of interest" description="Disordered" evidence="1">
    <location>
        <begin position="592"/>
        <end position="623"/>
    </location>
</feature>
<evidence type="ECO:0000313" key="3">
    <source>
        <dbReference type="EMBL" id="KAF9466458.1"/>
    </source>
</evidence>
<reference evidence="3" key="1">
    <citation type="submission" date="2020-11" db="EMBL/GenBank/DDBJ databases">
        <authorList>
            <consortium name="DOE Joint Genome Institute"/>
            <person name="Ahrendt S."/>
            <person name="Riley R."/>
            <person name="Andreopoulos W."/>
            <person name="Labutti K."/>
            <person name="Pangilinan J."/>
            <person name="Ruiz-Duenas F.J."/>
            <person name="Barrasa J.M."/>
            <person name="Sanchez-Garcia M."/>
            <person name="Camarero S."/>
            <person name="Miyauchi S."/>
            <person name="Serrano A."/>
            <person name="Linde D."/>
            <person name="Babiker R."/>
            <person name="Drula E."/>
            <person name="Ayuso-Fernandez I."/>
            <person name="Pacheco R."/>
            <person name="Padilla G."/>
            <person name="Ferreira P."/>
            <person name="Barriuso J."/>
            <person name="Kellner H."/>
            <person name="Castanera R."/>
            <person name="Alfaro M."/>
            <person name="Ramirez L."/>
            <person name="Pisabarro A.G."/>
            <person name="Kuo A."/>
            <person name="Tritt A."/>
            <person name="Lipzen A."/>
            <person name="He G."/>
            <person name="Yan M."/>
            <person name="Ng V."/>
            <person name="Cullen D."/>
            <person name="Martin F."/>
            <person name="Rosso M.-N."/>
            <person name="Henrissat B."/>
            <person name="Hibbett D."/>
            <person name="Martinez A.T."/>
            <person name="Grigoriev I.V."/>
        </authorList>
    </citation>
    <scope>NUCLEOTIDE SEQUENCE</scope>
    <source>
        <strain evidence="3">CBS 247.69</strain>
    </source>
</reference>
<dbReference type="PANTHER" id="PTHR11200">
    <property type="entry name" value="INOSITOL 5-PHOSPHATASE"/>
    <property type="match status" value="1"/>
</dbReference>
<keyword evidence="4" id="KW-1185">Reference proteome</keyword>
<proteinExistence type="predicted"/>
<keyword evidence="3" id="KW-0540">Nuclease</keyword>
<evidence type="ECO:0000256" key="1">
    <source>
        <dbReference type="SAM" id="MobiDB-lite"/>
    </source>
</evidence>
<dbReference type="Pfam" id="PF22669">
    <property type="entry name" value="Exo_endo_phos2"/>
    <property type="match status" value="2"/>
</dbReference>
<dbReference type="InterPro" id="IPR000300">
    <property type="entry name" value="IPPc"/>
</dbReference>
<dbReference type="Gene3D" id="3.60.10.10">
    <property type="entry name" value="Endonuclease/exonuclease/phosphatase"/>
    <property type="match status" value="2"/>
</dbReference>
<dbReference type="EMBL" id="MU150241">
    <property type="protein sequence ID" value="KAF9466458.1"/>
    <property type="molecule type" value="Genomic_DNA"/>
</dbReference>
<dbReference type="GO" id="GO:0004519">
    <property type="term" value="F:endonuclease activity"/>
    <property type="evidence" value="ECO:0007669"/>
    <property type="project" value="UniProtKB-KW"/>
</dbReference>
<keyword evidence="3" id="KW-0378">Hydrolase</keyword>
<feature type="domain" description="Inositol polyphosphate-related phosphatase" evidence="2">
    <location>
        <begin position="175"/>
        <end position="446"/>
    </location>
</feature>
<feature type="compositionally biased region" description="Basic and acidic residues" evidence="1">
    <location>
        <begin position="151"/>
        <end position="189"/>
    </location>
</feature>
<dbReference type="InterPro" id="IPR046985">
    <property type="entry name" value="IP5"/>
</dbReference>
<feature type="region of interest" description="Disordered" evidence="1">
    <location>
        <begin position="151"/>
        <end position="195"/>
    </location>
</feature>
<dbReference type="AlphaFoldDB" id="A0A9P5YAN5"/>
<dbReference type="GO" id="GO:0004439">
    <property type="term" value="F:phosphatidylinositol-4,5-bisphosphate 5-phosphatase activity"/>
    <property type="evidence" value="ECO:0007669"/>
    <property type="project" value="TreeGrafter"/>
</dbReference>
<feature type="region of interest" description="Disordered" evidence="1">
    <location>
        <begin position="692"/>
        <end position="724"/>
    </location>
</feature>
<feature type="region of interest" description="Disordered" evidence="1">
    <location>
        <begin position="1"/>
        <end position="26"/>
    </location>
</feature>
<feature type="region of interest" description="Disordered" evidence="1">
    <location>
        <begin position="427"/>
        <end position="473"/>
    </location>
</feature>
<name>A0A9P5YAN5_9AGAR</name>
<dbReference type="Proteomes" id="UP000807353">
    <property type="component" value="Unassembled WGS sequence"/>
</dbReference>
<evidence type="ECO:0000259" key="2">
    <source>
        <dbReference type="SMART" id="SM00128"/>
    </source>
</evidence>
<feature type="compositionally biased region" description="Basic and acidic residues" evidence="1">
    <location>
        <begin position="433"/>
        <end position="451"/>
    </location>
</feature>